<evidence type="ECO:0000313" key="2">
    <source>
        <dbReference type="EMBL" id="KAK7864827.1"/>
    </source>
</evidence>
<feature type="region of interest" description="Disordered" evidence="1">
    <location>
        <begin position="266"/>
        <end position="291"/>
    </location>
</feature>
<feature type="compositionally biased region" description="Acidic residues" evidence="1">
    <location>
        <begin position="194"/>
        <end position="204"/>
    </location>
</feature>
<dbReference type="EMBL" id="JAZDUA010000193">
    <property type="protein sequence ID" value="KAK7864827.1"/>
    <property type="molecule type" value="Genomic_DNA"/>
</dbReference>
<feature type="compositionally biased region" description="Basic residues" evidence="1">
    <location>
        <begin position="706"/>
        <end position="716"/>
    </location>
</feature>
<feature type="region of interest" description="Disordered" evidence="1">
    <location>
        <begin position="430"/>
        <end position="569"/>
    </location>
</feature>
<sequence length="777" mass="88719">MAETGTESRKSKKSKHKKSPSKTEIFNSVSGSATEEQDESETDLNKSLFKLPHHHRTVSKSPTTNGDVSDSETDLDKPLKRTTFHKSVQEIQNTNNNAQSAMERSDNEESGDEQLSMSLLQFRPAKIVSEKRSNQSNANSPKSGHNSLSASGSLKSKVHRKPSAPEMSESDSDKETNHHHHTQPQRPPSQPESGSEEEEEEDEHQNEQNLERHNRHHQPPQQQFVSTLNPLARIKEEVHSNSESSSFEEDDPPALQEFQNTSLVPHVESRRISSQSTSTPQNPRGGVIDRNHSSNIATFEQEHTRISAPVIDIPQDSRVWVLQVPRSIEAIHLHGRYLPKKLKGGEVLNLPSGSWQIMEQPYEASRSALNCIVSTGNFSYGMRWLQPRGFWFFKRLRKPLQMETTDAPWTQEITPLPIKELLKMKSNAAISKDQHLKPSKKRHRNSDLDLPSKQSKMIPKELSSKEDESMHKKVKHNHETSVKEDSSIQGGEAEKGKKRKRSSDANVESPNKKKKKRSSEVYEQSHLKDVLPQSQSISVDVNRSMTSPRAENISFNKEKKMSKHNEICDESLKRLKSPVKITKVKQEITENDSEWMEHSSLNNLSGSSSDEKQRKHKKSHVELEVKDTSFEVKQNESRETSDKKKKKKGKQSNESVQRETFQAPEKKIELASPPNSFTGTEKPMKKEKEHSQQSETSVENTDGEVRKKKKHKHHKHRGEDEVPAQKTEKDISVKKKKKHKHKESDVPKVKQENFWERETSPDFLSHLYLTQATPEDV</sequence>
<feature type="compositionally biased region" description="Basic and acidic residues" evidence="1">
    <location>
        <begin position="742"/>
        <end position="753"/>
    </location>
</feature>
<evidence type="ECO:0000313" key="3">
    <source>
        <dbReference type="Proteomes" id="UP001378592"/>
    </source>
</evidence>
<feature type="region of interest" description="Disordered" evidence="1">
    <location>
        <begin position="1"/>
        <end position="223"/>
    </location>
</feature>
<organism evidence="2 3">
    <name type="scientific">Gryllus longicercus</name>
    <dbReference type="NCBI Taxonomy" id="2509291"/>
    <lineage>
        <taxon>Eukaryota</taxon>
        <taxon>Metazoa</taxon>
        <taxon>Ecdysozoa</taxon>
        <taxon>Arthropoda</taxon>
        <taxon>Hexapoda</taxon>
        <taxon>Insecta</taxon>
        <taxon>Pterygota</taxon>
        <taxon>Neoptera</taxon>
        <taxon>Polyneoptera</taxon>
        <taxon>Orthoptera</taxon>
        <taxon>Ensifera</taxon>
        <taxon>Gryllidea</taxon>
        <taxon>Grylloidea</taxon>
        <taxon>Gryllidae</taxon>
        <taxon>Gryllinae</taxon>
        <taxon>Gryllus</taxon>
    </lineage>
</organism>
<comment type="caution">
    <text evidence="2">The sequence shown here is derived from an EMBL/GenBank/DDBJ whole genome shotgun (WGS) entry which is preliminary data.</text>
</comment>
<feature type="compositionally biased region" description="Polar residues" evidence="1">
    <location>
        <begin position="532"/>
        <end position="555"/>
    </location>
</feature>
<feature type="compositionally biased region" description="Basic and acidic residues" evidence="1">
    <location>
        <begin position="458"/>
        <end position="486"/>
    </location>
</feature>
<feature type="compositionally biased region" description="Basic and acidic residues" evidence="1">
    <location>
        <begin position="682"/>
        <end position="692"/>
    </location>
</feature>
<reference evidence="2 3" key="1">
    <citation type="submission" date="2024-03" db="EMBL/GenBank/DDBJ databases">
        <title>The genome assembly and annotation of the cricket Gryllus longicercus Weissman &amp; Gray.</title>
        <authorList>
            <person name="Szrajer S."/>
            <person name="Gray D."/>
            <person name="Ylla G."/>
        </authorList>
    </citation>
    <scope>NUCLEOTIDE SEQUENCE [LARGE SCALE GENOMIC DNA]</scope>
    <source>
        <strain evidence="2">DAG 2021-001</strain>
        <tissue evidence="2">Whole body minus gut</tissue>
    </source>
</reference>
<feature type="compositionally biased region" description="Polar residues" evidence="1">
    <location>
        <begin position="24"/>
        <end position="34"/>
    </location>
</feature>
<feature type="compositionally biased region" description="Polar residues" evidence="1">
    <location>
        <begin position="85"/>
        <end position="102"/>
    </location>
</feature>
<feature type="compositionally biased region" description="Polar residues" evidence="1">
    <location>
        <begin position="59"/>
        <end position="68"/>
    </location>
</feature>
<name>A0AAN9VQ99_9ORTH</name>
<feature type="compositionally biased region" description="Polar residues" evidence="1">
    <location>
        <begin position="134"/>
        <end position="154"/>
    </location>
</feature>
<dbReference type="AlphaFoldDB" id="A0AAN9VQ99"/>
<feature type="compositionally biased region" description="Basic and acidic residues" evidence="1">
    <location>
        <begin position="556"/>
        <end position="569"/>
    </location>
</feature>
<feature type="compositionally biased region" description="Polar residues" evidence="1">
    <location>
        <begin position="272"/>
        <end position="282"/>
    </location>
</feature>
<feature type="compositionally biased region" description="Basic residues" evidence="1">
    <location>
        <begin position="10"/>
        <end position="20"/>
    </location>
</feature>
<dbReference type="Proteomes" id="UP001378592">
    <property type="component" value="Unassembled WGS sequence"/>
</dbReference>
<feature type="compositionally biased region" description="Basic and acidic residues" evidence="1">
    <location>
        <begin position="518"/>
        <end position="529"/>
    </location>
</feature>
<feature type="compositionally biased region" description="Low complexity" evidence="1">
    <location>
        <begin position="599"/>
        <end position="608"/>
    </location>
</feature>
<feature type="region of interest" description="Disordered" evidence="1">
    <location>
        <begin position="588"/>
        <end position="753"/>
    </location>
</feature>
<feature type="compositionally biased region" description="Basic and acidic residues" evidence="1">
    <location>
        <begin position="620"/>
        <end position="642"/>
    </location>
</feature>
<keyword evidence="3" id="KW-1185">Reference proteome</keyword>
<protein>
    <submittedName>
        <fullName evidence="2">Uncharacterized protein</fullName>
    </submittedName>
</protein>
<proteinExistence type="predicted"/>
<gene>
    <name evidence="2" type="ORF">R5R35_012485</name>
</gene>
<evidence type="ECO:0000256" key="1">
    <source>
        <dbReference type="SAM" id="MobiDB-lite"/>
    </source>
</evidence>
<accession>A0AAN9VQ99</accession>